<dbReference type="AlphaFoldDB" id="A0A1M6TU47"/>
<gene>
    <name evidence="2" type="ORF">SAMN02745912_03795</name>
</gene>
<name>A0A1M6TU47_PARC5</name>
<dbReference type="Proteomes" id="UP000184465">
    <property type="component" value="Unassembled WGS sequence"/>
</dbReference>
<evidence type="ECO:0000313" key="3">
    <source>
        <dbReference type="Proteomes" id="UP000184465"/>
    </source>
</evidence>
<evidence type="ECO:0000313" key="2">
    <source>
        <dbReference type="EMBL" id="SHK60446.1"/>
    </source>
</evidence>
<proteinExistence type="predicted"/>
<keyword evidence="3" id="KW-1185">Reference proteome</keyword>
<feature type="transmembrane region" description="Helical" evidence="1">
    <location>
        <begin position="21"/>
        <end position="41"/>
    </location>
</feature>
<organism evidence="2 3">
    <name type="scientific">Paramaledivibacter caminithermalis (strain DSM 15212 / CIP 107654 / DViRD3)</name>
    <name type="common">Clostridium caminithermale</name>
    <dbReference type="NCBI Taxonomy" id="1121301"/>
    <lineage>
        <taxon>Bacteria</taxon>
        <taxon>Bacillati</taxon>
        <taxon>Bacillota</taxon>
        <taxon>Clostridia</taxon>
        <taxon>Peptostreptococcales</taxon>
        <taxon>Caminicellaceae</taxon>
        <taxon>Paramaledivibacter</taxon>
    </lineage>
</organism>
<dbReference type="EMBL" id="FRAG01000107">
    <property type="protein sequence ID" value="SHK60446.1"/>
    <property type="molecule type" value="Genomic_DNA"/>
</dbReference>
<keyword evidence="1" id="KW-0472">Membrane</keyword>
<sequence>MAALGVAKVPYEKWLKCMVPLFGIWVLIGTIEIAFATMIGWS</sequence>
<keyword evidence="1" id="KW-1133">Transmembrane helix</keyword>
<dbReference type="RefSeq" id="WP_242655917.1">
    <property type="nucleotide sequence ID" value="NZ_FRAG01000107.1"/>
</dbReference>
<keyword evidence="1" id="KW-0812">Transmembrane</keyword>
<reference evidence="2 3" key="1">
    <citation type="submission" date="2016-11" db="EMBL/GenBank/DDBJ databases">
        <authorList>
            <person name="Jaros S."/>
            <person name="Januszkiewicz K."/>
            <person name="Wedrychowicz H."/>
        </authorList>
    </citation>
    <scope>NUCLEOTIDE SEQUENCE [LARGE SCALE GENOMIC DNA]</scope>
    <source>
        <strain evidence="2 3">DSM 15212</strain>
    </source>
</reference>
<accession>A0A1M6TU47</accession>
<evidence type="ECO:0000256" key="1">
    <source>
        <dbReference type="SAM" id="Phobius"/>
    </source>
</evidence>
<protein>
    <submittedName>
        <fullName evidence="2">Uncharacterized protein</fullName>
    </submittedName>
</protein>